<dbReference type="PANTHER" id="PTHR16148:SF14">
    <property type="entry name" value="MYND-TYPE DOMAIN-CONTAINING PROTEIN"/>
    <property type="match status" value="1"/>
</dbReference>
<dbReference type="PANTHER" id="PTHR16148">
    <property type="entry name" value="NF-KAPPA-B-REPRESSING FACTOR-RELATED"/>
    <property type="match status" value="1"/>
</dbReference>
<feature type="region of interest" description="Disordered" evidence="1">
    <location>
        <begin position="90"/>
        <end position="141"/>
    </location>
</feature>
<dbReference type="InterPro" id="IPR011009">
    <property type="entry name" value="Kinase-like_dom_sf"/>
</dbReference>
<dbReference type="GO" id="GO:0005524">
    <property type="term" value="F:ATP binding"/>
    <property type="evidence" value="ECO:0007669"/>
    <property type="project" value="InterPro"/>
</dbReference>
<dbReference type="InterPro" id="IPR001245">
    <property type="entry name" value="Ser-Thr/Tyr_kinase_cat_dom"/>
</dbReference>
<protein>
    <recommendedName>
        <fullName evidence="2">Protein kinase domain-containing protein</fullName>
    </recommendedName>
</protein>
<gene>
    <name evidence="3" type="ORF">PGLA2088_LOCUS26244</name>
</gene>
<evidence type="ECO:0000259" key="2">
    <source>
        <dbReference type="PROSITE" id="PS50011"/>
    </source>
</evidence>
<dbReference type="Pfam" id="PF07714">
    <property type="entry name" value="PK_Tyr_Ser-Thr"/>
    <property type="match status" value="1"/>
</dbReference>
<sequence length="421" mass="45717">MLSSLPPGSVPADGITTSLWLHPIHQADQATSNNDNKNNNTNHNNNKNNNSSSSSPMPWRVDMASCKEGNSWKDTLEILAQCAALGELPGTTDENSLTNSSNNSNNNNQSNNNSNNSNNNSNDNSSAASSTRNETRASWHSQLAKPAGHYVGISQADLSVVVSQQVSHSIPLLFADIVAVAVDAAEDNYNNKNNNNNNNRSSQQIDQKEHFGAKYILAVAPRPKETPRDADSEEPEALREVWFLCFGGGVEQSTDLQRLLFVLGRRGAIRGDLHECYHVSRKALGTGGCASVHLGQLRQKVASAASGADVLHESEPDFLAVQHTAVKLLKTNPIGSGEEDVRKEVGMLAQTRGHPNITALIGVFCFEADNSDDFHDGEEYGSQKLHWGIVMELCPCGDLHDFLTTHGPLHENACLETWFCL</sequence>
<dbReference type="AlphaFoldDB" id="A0A813JZV3"/>
<dbReference type="EMBL" id="CAJNNW010026994">
    <property type="protein sequence ID" value="CAE8688984.1"/>
    <property type="molecule type" value="Genomic_DNA"/>
</dbReference>
<accession>A0A813JZV3</accession>
<reference evidence="3" key="1">
    <citation type="submission" date="2021-02" db="EMBL/GenBank/DDBJ databases">
        <authorList>
            <person name="Dougan E. K."/>
            <person name="Rhodes N."/>
            <person name="Thang M."/>
            <person name="Chan C."/>
        </authorList>
    </citation>
    <scope>NUCLEOTIDE SEQUENCE</scope>
</reference>
<evidence type="ECO:0000313" key="4">
    <source>
        <dbReference type="Proteomes" id="UP000626109"/>
    </source>
</evidence>
<proteinExistence type="predicted"/>
<feature type="domain" description="Protein kinase" evidence="2">
    <location>
        <begin position="278"/>
        <end position="421"/>
    </location>
</feature>
<dbReference type="PROSITE" id="PS50011">
    <property type="entry name" value="PROTEIN_KINASE_DOM"/>
    <property type="match status" value="1"/>
</dbReference>
<comment type="caution">
    <text evidence="3">The sequence shown here is derived from an EMBL/GenBank/DDBJ whole genome shotgun (WGS) entry which is preliminary data.</text>
</comment>
<feature type="compositionally biased region" description="Low complexity" evidence="1">
    <location>
        <begin position="95"/>
        <end position="130"/>
    </location>
</feature>
<dbReference type="Proteomes" id="UP000626109">
    <property type="component" value="Unassembled WGS sequence"/>
</dbReference>
<dbReference type="InterPro" id="IPR000719">
    <property type="entry name" value="Prot_kinase_dom"/>
</dbReference>
<dbReference type="Gene3D" id="1.10.510.10">
    <property type="entry name" value="Transferase(Phosphotransferase) domain 1"/>
    <property type="match status" value="1"/>
</dbReference>
<dbReference type="GO" id="GO:0004672">
    <property type="term" value="F:protein kinase activity"/>
    <property type="evidence" value="ECO:0007669"/>
    <property type="project" value="InterPro"/>
</dbReference>
<evidence type="ECO:0000256" key="1">
    <source>
        <dbReference type="SAM" id="MobiDB-lite"/>
    </source>
</evidence>
<dbReference type="SUPFAM" id="SSF56112">
    <property type="entry name" value="Protein kinase-like (PK-like)"/>
    <property type="match status" value="1"/>
</dbReference>
<name>A0A813JZV3_POLGL</name>
<feature type="region of interest" description="Disordered" evidence="1">
    <location>
        <begin position="29"/>
        <end position="62"/>
    </location>
</feature>
<feature type="compositionally biased region" description="Low complexity" evidence="1">
    <location>
        <begin position="31"/>
        <end position="55"/>
    </location>
</feature>
<evidence type="ECO:0000313" key="3">
    <source>
        <dbReference type="EMBL" id="CAE8688984.1"/>
    </source>
</evidence>
<organism evidence="3 4">
    <name type="scientific">Polarella glacialis</name>
    <name type="common">Dinoflagellate</name>
    <dbReference type="NCBI Taxonomy" id="89957"/>
    <lineage>
        <taxon>Eukaryota</taxon>
        <taxon>Sar</taxon>
        <taxon>Alveolata</taxon>
        <taxon>Dinophyceae</taxon>
        <taxon>Suessiales</taxon>
        <taxon>Suessiaceae</taxon>
        <taxon>Polarella</taxon>
    </lineage>
</organism>